<feature type="region of interest" description="Disordered" evidence="1">
    <location>
        <begin position="1"/>
        <end position="21"/>
    </location>
</feature>
<sequence>MSTPRSFALRTGGGSAGLGNEAPSPAALARAQELRLERQVRAAYEAACLALFAERLPYELQMHVLSFIPIRHLVKSIARADRFYADMVDRYVRGCVWREMRCEEEGTGNRLIFEAQRPIDTLTTKHILYFSHFGPEEAAAGSHLGGGITTLAHFNFLPPRSTARSSSRGGRSRSTSKAREQAGSVPSGRYAPHGATYLEAEQRSDVPYNLPASLQSRLNNARLSSSIAPVPQTFETPERAEEGPARVLPRTGETQEVRPLPPQAHAQAQTQTRRTTATGQHNDLRDFTDVSAPNLWREGSRSAARLVHDEEPDVPALDAQATEREHESEEEDEDAAHAEEEATTWDSLGSALDAYDWAGPISSSHPSSRSRRAARQHCASAHSPTYRFQLDALDSFESWCLSLTLQRRERAPQGVPRDATRQVRYGTQWPAPMRWEKRVAEGLDRVFREFFVPPPATALPAVHAAAASSSSSSARVSTKTQPPPERVLEFDGPSCVLSIQPHAHAHASSAHPATSSSSHAYLSFPSLADQYSAGQARRVELTFHVPAVRIGAARLAAALEDVASDVQRAKEAPRAMGWSTWGAGTGGNWRAL</sequence>
<evidence type="ECO:0000313" key="3">
    <source>
        <dbReference type="EMBL" id="PWN97674.1"/>
    </source>
</evidence>
<dbReference type="OrthoDB" id="3364425at2759"/>
<keyword evidence="4" id="KW-1185">Reference proteome</keyword>
<protein>
    <recommendedName>
        <fullName evidence="2">F-box domain-containing protein</fullName>
    </recommendedName>
</protein>
<proteinExistence type="predicted"/>
<feature type="region of interest" description="Disordered" evidence="1">
    <location>
        <begin position="262"/>
        <end position="343"/>
    </location>
</feature>
<dbReference type="PROSITE" id="PS50181">
    <property type="entry name" value="FBOX"/>
    <property type="match status" value="1"/>
</dbReference>
<feature type="domain" description="F-box" evidence="2">
    <location>
        <begin position="50"/>
        <end position="100"/>
    </location>
</feature>
<dbReference type="EMBL" id="KZ819294">
    <property type="protein sequence ID" value="PWN97674.1"/>
    <property type="molecule type" value="Genomic_DNA"/>
</dbReference>
<evidence type="ECO:0000313" key="4">
    <source>
        <dbReference type="Proteomes" id="UP000245946"/>
    </source>
</evidence>
<feature type="compositionally biased region" description="Low complexity" evidence="1">
    <location>
        <begin position="160"/>
        <end position="169"/>
    </location>
</feature>
<accession>A0A316Z9J3</accession>
<name>A0A316Z9J3_9BASI</name>
<feature type="region of interest" description="Disordered" evidence="1">
    <location>
        <begin position="159"/>
        <end position="192"/>
    </location>
</feature>
<gene>
    <name evidence="3" type="ORF">FA09DRAFT_360989</name>
</gene>
<evidence type="ECO:0000256" key="1">
    <source>
        <dbReference type="SAM" id="MobiDB-lite"/>
    </source>
</evidence>
<dbReference type="GeneID" id="37272842"/>
<dbReference type="Proteomes" id="UP000245946">
    <property type="component" value="Unassembled WGS sequence"/>
</dbReference>
<reference evidence="3 4" key="1">
    <citation type="journal article" date="2018" name="Mol. Biol. Evol.">
        <title>Broad Genomic Sampling Reveals a Smut Pathogenic Ancestry of the Fungal Clade Ustilaginomycotina.</title>
        <authorList>
            <person name="Kijpornyongpan T."/>
            <person name="Mondo S.J."/>
            <person name="Barry K."/>
            <person name="Sandor L."/>
            <person name="Lee J."/>
            <person name="Lipzen A."/>
            <person name="Pangilinan J."/>
            <person name="LaButti K."/>
            <person name="Hainaut M."/>
            <person name="Henrissat B."/>
            <person name="Grigoriev I.V."/>
            <person name="Spatafora J.W."/>
            <person name="Aime M.C."/>
        </authorList>
    </citation>
    <scope>NUCLEOTIDE SEQUENCE [LARGE SCALE GENOMIC DNA]</scope>
    <source>
        <strain evidence="3 4">MCA 4186</strain>
    </source>
</reference>
<dbReference type="RefSeq" id="XP_025597953.1">
    <property type="nucleotide sequence ID" value="XM_025745298.1"/>
</dbReference>
<organism evidence="3 4">
    <name type="scientific">Tilletiopsis washingtonensis</name>
    <dbReference type="NCBI Taxonomy" id="58919"/>
    <lineage>
        <taxon>Eukaryota</taxon>
        <taxon>Fungi</taxon>
        <taxon>Dikarya</taxon>
        <taxon>Basidiomycota</taxon>
        <taxon>Ustilaginomycotina</taxon>
        <taxon>Exobasidiomycetes</taxon>
        <taxon>Entylomatales</taxon>
        <taxon>Entylomatales incertae sedis</taxon>
        <taxon>Tilletiopsis</taxon>
    </lineage>
</organism>
<evidence type="ECO:0000259" key="2">
    <source>
        <dbReference type="PROSITE" id="PS50181"/>
    </source>
</evidence>
<feature type="compositionally biased region" description="Low complexity" evidence="1">
    <location>
        <begin position="263"/>
        <end position="281"/>
    </location>
</feature>
<dbReference type="AlphaFoldDB" id="A0A316Z9J3"/>
<dbReference type="InterPro" id="IPR001810">
    <property type="entry name" value="F-box_dom"/>
</dbReference>